<dbReference type="InterPro" id="IPR001529">
    <property type="entry name" value="Zn_ribbon_RPB9"/>
</dbReference>
<dbReference type="Gene3D" id="2.20.25.10">
    <property type="match status" value="1"/>
</dbReference>
<feature type="binding site" evidence="8">
    <location>
        <position position="36"/>
    </location>
    <ligand>
        <name>Zn(2+)</name>
        <dbReference type="ChEBI" id="CHEBI:29105"/>
        <label>1</label>
    </ligand>
</feature>
<keyword evidence="5 8" id="KW-0862">Zinc</keyword>
<keyword evidence="7 10" id="KW-0804">Transcription</keyword>
<accession>A0A9P3UKS8</accession>
<proteinExistence type="inferred from homology"/>
<dbReference type="AlphaFoldDB" id="A0A9P3UKS8"/>
<dbReference type="PROSITE" id="PS51133">
    <property type="entry name" value="ZF_TFIIS_2"/>
    <property type="match status" value="1"/>
</dbReference>
<feature type="binding site" evidence="8">
    <location>
        <position position="20"/>
    </location>
    <ligand>
        <name>Zn(2+)</name>
        <dbReference type="ChEBI" id="CHEBI:29105"/>
        <label>1</label>
    </ligand>
</feature>
<keyword evidence="14" id="KW-1185">Reference proteome</keyword>
<evidence type="ECO:0000313" key="13">
    <source>
        <dbReference type="EMBL" id="GLB36687.1"/>
    </source>
</evidence>
<dbReference type="PANTHER" id="PTHR11239:SF14">
    <property type="entry name" value="DNA-DIRECTED RNA POLYMERASE I SUBUNIT RPA12"/>
    <property type="match status" value="1"/>
</dbReference>
<sequence>MDTASVRAHKIGSLLFCPTCGTLLSLPKDEEDTVTCEQCGHVEPASSYEDIEITTRSHPDAFPSALRQKRKTQTKRHEGGDQGTLVSEKCPACGHLSAYSKEMQLRSADEGSTIFYTCASCKHGWRVNN</sequence>
<dbReference type="EMBL" id="BRPK01000003">
    <property type="protein sequence ID" value="GLB36687.1"/>
    <property type="molecule type" value="Genomic_DNA"/>
</dbReference>
<dbReference type="PROSITE" id="PS00466">
    <property type="entry name" value="ZF_TFIIS_1"/>
    <property type="match status" value="1"/>
</dbReference>
<feature type="binding site" evidence="8">
    <location>
        <position position="118"/>
    </location>
    <ligand>
        <name>Zn(2+)</name>
        <dbReference type="ChEBI" id="CHEBI:29105"/>
        <label>2</label>
    </ligand>
</feature>
<evidence type="ECO:0000256" key="5">
    <source>
        <dbReference type="ARBA" id="ARBA00022833"/>
    </source>
</evidence>
<organism evidence="13 14">
    <name type="scientific">Lyophyllum shimeji</name>
    <name type="common">Hon-shimeji</name>
    <name type="synonym">Tricholoma shimeji</name>
    <dbReference type="NCBI Taxonomy" id="47721"/>
    <lineage>
        <taxon>Eukaryota</taxon>
        <taxon>Fungi</taxon>
        <taxon>Dikarya</taxon>
        <taxon>Basidiomycota</taxon>
        <taxon>Agaricomycotina</taxon>
        <taxon>Agaricomycetes</taxon>
        <taxon>Agaricomycetidae</taxon>
        <taxon>Agaricales</taxon>
        <taxon>Tricholomatineae</taxon>
        <taxon>Lyophyllaceae</taxon>
        <taxon>Lyophyllum</taxon>
    </lineage>
</organism>
<comment type="subcellular location">
    <subcellularLocation>
        <location evidence="1">Nucleus</location>
        <location evidence="1">Nucleolus</location>
    </subcellularLocation>
</comment>
<dbReference type="SMART" id="SM00440">
    <property type="entry name" value="ZnF_C2C2"/>
    <property type="match status" value="1"/>
</dbReference>
<feature type="zinc finger region" description="C4-type" evidence="9">
    <location>
        <begin position="17"/>
        <end position="39"/>
    </location>
</feature>
<dbReference type="InterPro" id="IPR034004">
    <property type="entry name" value="Zn_ribbon_RPA12_C"/>
</dbReference>
<dbReference type="Proteomes" id="UP001063166">
    <property type="component" value="Unassembled WGS sequence"/>
</dbReference>
<dbReference type="SUPFAM" id="SSF57783">
    <property type="entry name" value="Zinc beta-ribbon"/>
    <property type="match status" value="1"/>
</dbReference>
<evidence type="ECO:0000256" key="3">
    <source>
        <dbReference type="ARBA" id="ARBA00022723"/>
    </source>
</evidence>
<evidence type="ECO:0000259" key="12">
    <source>
        <dbReference type="PROSITE" id="PS51133"/>
    </source>
</evidence>
<evidence type="ECO:0000256" key="7">
    <source>
        <dbReference type="PIRNR" id="PIRNR005586"/>
    </source>
</evidence>
<keyword evidence="4 9" id="KW-0863">Zinc-finger</keyword>
<name>A0A9P3UKS8_LYOSH</name>
<evidence type="ECO:0000256" key="10">
    <source>
        <dbReference type="RuleBase" id="RU003474"/>
    </source>
</evidence>
<dbReference type="InterPro" id="IPR012164">
    <property type="entry name" value="Rpa12/Rpb9/Rpc10/TFS"/>
</dbReference>
<comment type="function">
    <text evidence="7">DNA-dependent RNA polymerase catalyzes the transcription of DNA into RNA using the four ribonucleoside triphosphates as substrates.</text>
</comment>
<keyword evidence="6 7" id="KW-0539">Nucleus</keyword>
<evidence type="ECO:0000256" key="9">
    <source>
        <dbReference type="PIRSR" id="PIRSR005586-2"/>
    </source>
</evidence>
<comment type="similarity">
    <text evidence="7 10">Belongs to the archaeal rpoM/eukaryotic RPA12/RPB9/RPC11 RNA polymerase family.</text>
</comment>
<feature type="binding site" evidence="8">
    <location>
        <position position="39"/>
    </location>
    <ligand>
        <name>Zn(2+)</name>
        <dbReference type="ChEBI" id="CHEBI:29105"/>
        <label>1</label>
    </ligand>
</feature>
<feature type="domain" description="TFIIS-type" evidence="12">
    <location>
        <begin position="86"/>
        <end position="126"/>
    </location>
</feature>
<dbReference type="GO" id="GO:0003676">
    <property type="term" value="F:nucleic acid binding"/>
    <property type="evidence" value="ECO:0007669"/>
    <property type="project" value="InterPro"/>
</dbReference>
<evidence type="ECO:0000256" key="1">
    <source>
        <dbReference type="ARBA" id="ARBA00004604"/>
    </source>
</evidence>
<dbReference type="GO" id="GO:0005736">
    <property type="term" value="C:RNA polymerase I complex"/>
    <property type="evidence" value="ECO:0007669"/>
    <property type="project" value="TreeGrafter"/>
</dbReference>
<dbReference type="Pfam" id="PF02150">
    <property type="entry name" value="Zn_ribbon_RPB9"/>
    <property type="match status" value="1"/>
</dbReference>
<dbReference type="CDD" id="cd10507">
    <property type="entry name" value="Zn-ribbon_RPA12"/>
    <property type="match status" value="1"/>
</dbReference>
<evidence type="ECO:0000256" key="2">
    <source>
        <dbReference type="ARBA" id="ARBA00022478"/>
    </source>
</evidence>
<dbReference type="GO" id="GO:0003899">
    <property type="term" value="F:DNA-directed RNA polymerase activity"/>
    <property type="evidence" value="ECO:0007669"/>
    <property type="project" value="InterPro"/>
</dbReference>
<dbReference type="GO" id="GO:0008270">
    <property type="term" value="F:zinc ion binding"/>
    <property type="evidence" value="ECO:0007669"/>
    <property type="project" value="UniProtKB-KW"/>
</dbReference>
<dbReference type="GO" id="GO:0055029">
    <property type="term" value="C:nuclear DNA-directed RNA polymerase complex"/>
    <property type="evidence" value="ECO:0007669"/>
    <property type="project" value="UniProtKB-ARBA"/>
</dbReference>
<feature type="binding site" evidence="8">
    <location>
        <position position="93"/>
    </location>
    <ligand>
        <name>Zn(2+)</name>
        <dbReference type="ChEBI" id="CHEBI:29105"/>
        <label>2</label>
    </ligand>
</feature>
<evidence type="ECO:0000256" key="8">
    <source>
        <dbReference type="PIRSR" id="PIRSR005586-1"/>
    </source>
</evidence>
<comment type="caution">
    <text evidence="13">The sequence shown here is derived from an EMBL/GenBank/DDBJ whole genome shotgun (WGS) entry which is preliminary data.</text>
</comment>
<gene>
    <name evidence="13" type="primary">RPA12</name>
    <name evidence="13" type="ORF">LshimejAT787_0309740</name>
</gene>
<dbReference type="Pfam" id="PF01096">
    <property type="entry name" value="Zn_ribbon_TFIIS"/>
    <property type="match status" value="1"/>
</dbReference>
<feature type="region of interest" description="Disordered" evidence="11">
    <location>
        <begin position="59"/>
        <end position="83"/>
    </location>
</feature>
<keyword evidence="2 7" id="KW-0240">DNA-directed RNA polymerase</keyword>
<dbReference type="OrthoDB" id="10056816at2759"/>
<dbReference type="PIRSF" id="PIRSF005586">
    <property type="entry name" value="RNApol_RpoM"/>
    <property type="match status" value="1"/>
</dbReference>
<dbReference type="PANTHER" id="PTHR11239">
    <property type="entry name" value="DNA-DIRECTED RNA POLYMERASE"/>
    <property type="match status" value="1"/>
</dbReference>
<reference evidence="13" key="1">
    <citation type="submission" date="2022-07" db="EMBL/GenBank/DDBJ databases">
        <title>The genome of Lyophyllum shimeji provides insight into the initial evolution of ectomycorrhizal fungal genome.</title>
        <authorList>
            <person name="Kobayashi Y."/>
            <person name="Shibata T."/>
            <person name="Hirakawa H."/>
            <person name="Shigenobu S."/>
            <person name="Nishiyama T."/>
            <person name="Yamada A."/>
            <person name="Hasebe M."/>
            <person name="Kawaguchi M."/>
        </authorList>
    </citation>
    <scope>NUCLEOTIDE SEQUENCE</scope>
    <source>
        <strain evidence="13">AT787</strain>
    </source>
</reference>
<keyword evidence="3 8" id="KW-0479">Metal-binding</keyword>
<dbReference type="InterPro" id="IPR001222">
    <property type="entry name" value="Znf_TFIIS"/>
</dbReference>
<evidence type="ECO:0000313" key="14">
    <source>
        <dbReference type="Proteomes" id="UP001063166"/>
    </source>
</evidence>
<protein>
    <recommendedName>
        <fullName evidence="7">DNA-directed RNA polymerase subunit</fullName>
    </recommendedName>
</protein>
<evidence type="ECO:0000256" key="6">
    <source>
        <dbReference type="ARBA" id="ARBA00023242"/>
    </source>
</evidence>
<feature type="binding site" evidence="8">
    <location>
        <position position="17"/>
    </location>
    <ligand>
        <name>Zn(2+)</name>
        <dbReference type="ChEBI" id="CHEBI:29105"/>
        <label>1</label>
    </ligand>
</feature>
<dbReference type="SMART" id="SM00661">
    <property type="entry name" value="RPOL9"/>
    <property type="match status" value="1"/>
</dbReference>
<dbReference type="GO" id="GO:0006363">
    <property type="term" value="P:termination of RNA polymerase I transcription"/>
    <property type="evidence" value="ECO:0007669"/>
    <property type="project" value="TreeGrafter"/>
</dbReference>
<evidence type="ECO:0000256" key="4">
    <source>
        <dbReference type="ARBA" id="ARBA00022771"/>
    </source>
</evidence>
<feature type="binding site" evidence="8">
    <location>
        <position position="90"/>
    </location>
    <ligand>
        <name>Zn(2+)</name>
        <dbReference type="ChEBI" id="CHEBI:29105"/>
        <label>2</label>
    </ligand>
</feature>
<feature type="binding site" evidence="8">
    <location>
        <position position="121"/>
    </location>
    <ligand>
        <name>Zn(2+)</name>
        <dbReference type="ChEBI" id="CHEBI:29105"/>
        <label>2</label>
    </ligand>
</feature>
<evidence type="ECO:0000256" key="11">
    <source>
        <dbReference type="SAM" id="MobiDB-lite"/>
    </source>
</evidence>